<dbReference type="EMBL" id="ML208266">
    <property type="protein sequence ID" value="TFK74781.1"/>
    <property type="molecule type" value="Genomic_DNA"/>
</dbReference>
<reference evidence="1 2" key="1">
    <citation type="journal article" date="2019" name="Nat. Ecol. Evol.">
        <title>Megaphylogeny resolves global patterns of mushroom evolution.</title>
        <authorList>
            <person name="Varga T."/>
            <person name="Krizsan K."/>
            <person name="Foldi C."/>
            <person name="Dima B."/>
            <person name="Sanchez-Garcia M."/>
            <person name="Sanchez-Ramirez S."/>
            <person name="Szollosi G.J."/>
            <person name="Szarkandi J.G."/>
            <person name="Papp V."/>
            <person name="Albert L."/>
            <person name="Andreopoulos W."/>
            <person name="Angelini C."/>
            <person name="Antonin V."/>
            <person name="Barry K.W."/>
            <person name="Bougher N.L."/>
            <person name="Buchanan P."/>
            <person name="Buyck B."/>
            <person name="Bense V."/>
            <person name="Catcheside P."/>
            <person name="Chovatia M."/>
            <person name="Cooper J."/>
            <person name="Damon W."/>
            <person name="Desjardin D."/>
            <person name="Finy P."/>
            <person name="Geml J."/>
            <person name="Haridas S."/>
            <person name="Hughes K."/>
            <person name="Justo A."/>
            <person name="Karasinski D."/>
            <person name="Kautmanova I."/>
            <person name="Kiss B."/>
            <person name="Kocsube S."/>
            <person name="Kotiranta H."/>
            <person name="LaButti K.M."/>
            <person name="Lechner B.E."/>
            <person name="Liimatainen K."/>
            <person name="Lipzen A."/>
            <person name="Lukacs Z."/>
            <person name="Mihaltcheva S."/>
            <person name="Morgado L.N."/>
            <person name="Niskanen T."/>
            <person name="Noordeloos M.E."/>
            <person name="Ohm R.A."/>
            <person name="Ortiz-Santana B."/>
            <person name="Ovrebo C."/>
            <person name="Racz N."/>
            <person name="Riley R."/>
            <person name="Savchenko A."/>
            <person name="Shiryaev A."/>
            <person name="Soop K."/>
            <person name="Spirin V."/>
            <person name="Szebenyi C."/>
            <person name="Tomsovsky M."/>
            <person name="Tulloss R.E."/>
            <person name="Uehling J."/>
            <person name="Grigoriev I.V."/>
            <person name="Vagvolgyi C."/>
            <person name="Papp T."/>
            <person name="Martin F.M."/>
            <person name="Miettinen O."/>
            <person name="Hibbett D.S."/>
            <person name="Nagy L.G."/>
        </authorList>
    </citation>
    <scope>NUCLEOTIDE SEQUENCE [LARGE SCALE GENOMIC DNA]</scope>
    <source>
        <strain evidence="1 2">NL-1719</strain>
    </source>
</reference>
<dbReference type="Proteomes" id="UP000308600">
    <property type="component" value="Unassembled WGS sequence"/>
</dbReference>
<keyword evidence="2" id="KW-1185">Reference proteome</keyword>
<protein>
    <submittedName>
        <fullName evidence="1">Uncharacterized protein</fullName>
    </submittedName>
</protein>
<gene>
    <name evidence="1" type="ORF">BDN72DRAFT_631304</name>
</gene>
<proteinExistence type="predicted"/>
<evidence type="ECO:0000313" key="1">
    <source>
        <dbReference type="EMBL" id="TFK74781.1"/>
    </source>
</evidence>
<name>A0ACD3BAB3_9AGAR</name>
<accession>A0ACD3BAB3</accession>
<organism evidence="1 2">
    <name type="scientific">Pluteus cervinus</name>
    <dbReference type="NCBI Taxonomy" id="181527"/>
    <lineage>
        <taxon>Eukaryota</taxon>
        <taxon>Fungi</taxon>
        <taxon>Dikarya</taxon>
        <taxon>Basidiomycota</taxon>
        <taxon>Agaricomycotina</taxon>
        <taxon>Agaricomycetes</taxon>
        <taxon>Agaricomycetidae</taxon>
        <taxon>Agaricales</taxon>
        <taxon>Pluteineae</taxon>
        <taxon>Pluteaceae</taxon>
        <taxon>Pluteus</taxon>
    </lineage>
</organism>
<evidence type="ECO:0000313" key="2">
    <source>
        <dbReference type="Proteomes" id="UP000308600"/>
    </source>
</evidence>
<sequence>MATASPPHSRVPSPPRTPLSAVGTTSSSSPPSDDSSIIDEVSFDFSFDQHGNYVRSSKGSAKSTNSSPPTPQDHPLAPADPPVKPPSPILLNSPVRRSSLSRSESAFPILVGASERANAPRQFTRVASGPINPPATASTALSAVKPRPLPRRVGLDDVRPELQHRSRSTDSHHHDEKENELEETPYLKRGSPPLSARLMTSSRVQLQARSSASMAVRSLADSAARNNPHSRQIMPAPSRAGRIPKTSMNTAAAAASALSTIQSRYALNSASAANGAGFDRISEADCNESDGGENPQPEHERDRGGDTDPEDDPAGVAGLNMRHRSQAIIPSNFNQSTSRPRRSMSLSDALQAPPEEQQYQYISQPAPAHQHQHQQPYQRPGTSQGLVPEERGEGRSEHRRSRIEESERQYRPSGVI</sequence>